<dbReference type="SUPFAM" id="SSF56436">
    <property type="entry name" value="C-type lectin-like"/>
    <property type="match status" value="1"/>
</dbReference>
<dbReference type="PANTHER" id="PTHR45710">
    <property type="entry name" value="C-TYPE LECTIN DOMAIN-CONTAINING PROTEIN 180"/>
    <property type="match status" value="1"/>
</dbReference>
<dbReference type="InterPro" id="IPR050828">
    <property type="entry name" value="C-type_lectin/matrix_domain"/>
</dbReference>
<accession>A0A7K8KRP7</accession>
<dbReference type="InterPro" id="IPR016186">
    <property type="entry name" value="C-type_lectin-like/link_sf"/>
</dbReference>
<organism evidence="4 5">
    <name type="scientific">Lophotis ruficrista</name>
    <dbReference type="NCBI Taxonomy" id="172689"/>
    <lineage>
        <taxon>Eukaryota</taxon>
        <taxon>Metazoa</taxon>
        <taxon>Chordata</taxon>
        <taxon>Craniata</taxon>
        <taxon>Vertebrata</taxon>
        <taxon>Euteleostomi</taxon>
        <taxon>Archelosauria</taxon>
        <taxon>Archosauria</taxon>
        <taxon>Dinosauria</taxon>
        <taxon>Saurischia</taxon>
        <taxon>Theropoda</taxon>
        <taxon>Coelurosauria</taxon>
        <taxon>Aves</taxon>
        <taxon>Neognathae</taxon>
        <taxon>Neoaves</taxon>
        <taxon>Otidimorphae</taxon>
        <taxon>Otidiformes</taxon>
        <taxon>Otididae</taxon>
        <taxon>Lophotis</taxon>
    </lineage>
</organism>
<keyword evidence="5" id="KW-1185">Reference proteome</keyword>
<dbReference type="Gene3D" id="3.10.100.10">
    <property type="entry name" value="Mannose-Binding Protein A, subunit A"/>
    <property type="match status" value="1"/>
</dbReference>
<dbReference type="PROSITE" id="PS50041">
    <property type="entry name" value="C_TYPE_LECTIN_2"/>
    <property type="match status" value="1"/>
</dbReference>
<reference evidence="4 5" key="1">
    <citation type="submission" date="2019-09" db="EMBL/GenBank/DDBJ databases">
        <title>Bird 10,000 Genomes (B10K) Project - Family phase.</title>
        <authorList>
            <person name="Zhang G."/>
        </authorList>
    </citation>
    <scope>NUCLEOTIDE SEQUENCE [LARGE SCALE GENOMIC DNA]</scope>
    <source>
        <strain evidence="4">B10K-CU-031-23</strain>
    </source>
</reference>
<evidence type="ECO:0000313" key="5">
    <source>
        <dbReference type="Proteomes" id="UP000533896"/>
    </source>
</evidence>
<dbReference type="Proteomes" id="UP000533896">
    <property type="component" value="Unassembled WGS sequence"/>
</dbReference>
<dbReference type="InterPro" id="IPR001304">
    <property type="entry name" value="C-type_lectin-like"/>
</dbReference>
<dbReference type="OrthoDB" id="8935730at2759"/>
<dbReference type="GO" id="GO:0005886">
    <property type="term" value="C:plasma membrane"/>
    <property type="evidence" value="ECO:0007669"/>
    <property type="project" value="UniProtKB-SubCell"/>
</dbReference>
<comment type="caution">
    <text evidence="4">The sequence shown here is derived from an EMBL/GenBank/DDBJ whole genome shotgun (WGS) entry which is preliminary data.</text>
</comment>
<dbReference type="InterPro" id="IPR016187">
    <property type="entry name" value="CTDL_fold"/>
</dbReference>
<evidence type="ECO:0000259" key="3">
    <source>
        <dbReference type="PROSITE" id="PS50041"/>
    </source>
</evidence>
<dbReference type="AlphaFoldDB" id="A0A7K8KRP7"/>
<keyword evidence="2" id="KW-0812">Transmembrane</keyword>
<feature type="non-terminal residue" evidence="4">
    <location>
        <position position="1"/>
    </location>
</feature>
<name>A0A7K8KRP7_9AVES</name>
<gene>
    <name evidence="4" type="primary">Clec2e</name>
    <name evidence="4" type="ORF">LOPRUF_R07359</name>
</gene>
<feature type="transmembrane region" description="Helical" evidence="2">
    <location>
        <begin position="21"/>
        <end position="41"/>
    </location>
</feature>
<sequence length="136" mass="14451">LPPPRALPPGFGLRCVKEKKVPIAVTVLVAALLLAVIALAARKCPACPSCPAPAAPGCPESGIGLGEKCFYVLEDEADWDASQASCLALGAHLAALDSREELDFLLRYGRAGHYWLGLRREGSAAWRWLNGTLLSD</sequence>
<dbReference type="Pfam" id="PF00059">
    <property type="entry name" value="Lectin_C"/>
    <property type="match status" value="1"/>
</dbReference>
<comment type="subcellular location">
    <subcellularLocation>
        <location evidence="1">Cell membrane</location>
        <topology evidence="1">Single-pass type II membrane protein</topology>
    </subcellularLocation>
</comment>
<keyword evidence="2" id="KW-1133">Transmembrane helix</keyword>
<dbReference type="PANTHER" id="PTHR45710:SF15">
    <property type="entry name" value="C-TYPE LECTIN DOMAIN FAMILY 2 MEMBER B"/>
    <property type="match status" value="1"/>
</dbReference>
<protein>
    <submittedName>
        <fullName evidence="4">CLC2E protein</fullName>
    </submittedName>
</protein>
<proteinExistence type="predicted"/>
<feature type="domain" description="C-type lectin" evidence="3">
    <location>
        <begin position="65"/>
        <end position="136"/>
    </location>
</feature>
<dbReference type="EMBL" id="VWYV01003464">
    <property type="protein sequence ID" value="NXE17234.1"/>
    <property type="molecule type" value="Genomic_DNA"/>
</dbReference>
<evidence type="ECO:0000256" key="2">
    <source>
        <dbReference type="SAM" id="Phobius"/>
    </source>
</evidence>
<evidence type="ECO:0000256" key="1">
    <source>
        <dbReference type="ARBA" id="ARBA00004401"/>
    </source>
</evidence>
<feature type="non-terminal residue" evidence="4">
    <location>
        <position position="136"/>
    </location>
</feature>
<evidence type="ECO:0000313" key="4">
    <source>
        <dbReference type="EMBL" id="NXE17234.1"/>
    </source>
</evidence>
<keyword evidence="2" id="KW-0472">Membrane</keyword>